<accession>A0A420VXX5</accession>
<dbReference type="GO" id="GO:0005737">
    <property type="term" value="C:cytoplasm"/>
    <property type="evidence" value="ECO:0007669"/>
    <property type="project" value="UniProtKB-SubCell"/>
</dbReference>
<protein>
    <submittedName>
        <fullName evidence="8">N-acetylneuraminate lyase</fullName>
    </submittedName>
</protein>
<dbReference type="PRINTS" id="PR00146">
    <property type="entry name" value="DHPICSNTHASE"/>
</dbReference>
<dbReference type="InterPro" id="IPR013785">
    <property type="entry name" value="Aldolase_TIM"/>
</dbReference>
<dbReference type="PANTHER" id="PTHR12128">
    <property type="entry name" value="DIHYDRODIPICOLINATE SYNTHASE"/>
    <property type="match status" value="1"/>
</dbReference>
<dbReference type="PANTHER" id="PTHR12128:SF21">
    <property type="entry name" value="N-ACETYLNEURAMINATE LYASE"/>
    <property type="match status" value="1"/>
</dbReference>
<keyword evidence="2" id="KW-0963">Cytoplasm</keyword>
<dbReference type="RefSeq" id="WP_121124797.1">
    <property type="nucleotide sequence ID" value="NZ_RBWS01000009.1"/>
</dbReference>
<feature type="active site" description="Schiff-base intermediate with substrate" evidence="6">
    <location>
        <position position="170"/>
    </location>
</feature>
<evidence type="ECO:0000256" key="6">
    <source>
        <dbReference type="PIRSR" id="PIRSR001365-1"/>
    </source>
</evidence>
<evidence type="ECO:0000313" key="8">
    <source>
        <dbReference type="EMBL" id="RKO71221.1"/>
    </source>
</evidence>
<comment type="subcellular location">
    <subcellularLocation>
        <location evidence="1">Cytoplasm</location>
    </subcellularLocation>
</comment>
<evidence type="ECO:0000256" key="5">
    <source>
        <dbReference type="PIRNR" id="PIRNR001365"/>
    </source>
</evidence>
<proteinExistence type="inferred from homology"/>
<reference evidence="8 9" key="1">
    <citation type="submission" date="2018-10" db="EMBL/GenBank/DDBJ databases">
        <title>Sphingobacterium sp. M05W1-28.</title>
        <authorList>
            <person name="Cai H."/>
        </authorList>
    </citation>
    <scope>NUCLEOTIDE SEQUENCE [LARGE SCALE GENOMIC DNA]</scope>
    <source>
        <strain evidence="8 9">M05W1-28</strain>
    </source>
</reference>
<sequence>MEKKHKIKGLIAAAFANYDQVGNIDLDGIPAMTEHLVRQGLRGIFICGTNGEGPSLSTAERMAVAERYIKAIDGRILSFVHVGHSSIAEAKRLAAHAESIGADYISAVSAFYFKPSSVENLVDAMAAIAAAAPNTPFYYYHIPAVTGLQIDMLHFLALAEQKIPTFHGIKYTAATLHEYQACLQYKEGKYDILFGYDELLLPALAVGATGAIGSTYNYAAPLYLEVIRRFEAGAHEAARNLHFEAVEMVQLLVKYGPIPVQRAIMKKIGLDLGQPRLPLTLLDEDNEQQLMTELEQSKFLDHVALYQ</sequence>
<organism evidence="8 9">
    <name type="scientific">Sphingobacterium puteale</name>
    <dbReference type="NCBI Taxonomy" id="2420510"/>
    <lineage>
        <taxon>Bacteria</taxon>
        <taxon>Pseudomonadati</taxon>
        <taxon>Bacteroidota</taxon>
        <taxon>Sphingobacteriia</taxon>
        <taxon>Sphingobacteriales</taxon>
        <taxon>Sphingobacteriaceae</taxon>
        <taxon>Sphingobacterium</taxon>
    </lineage>
</organism>
<keyword evidence="9" id="KW-1185">Reference proteome</keyword>
<feature type="active site" description="Proton donor/acceptor" evidence="6">
    <location>
        <position position="140"/>
    </location>
</feature>
<evidence type="ECO:0000256" key="1">
    <source>
        <dbReference type="ARBA" id="ARBA00004496"/>
    </source>
</evidence>
<evidence type="ECO:0000256" key="2">
    <source>
        <dbReference type="ARBA" id="ARBA00022490"/>
    </source>
</evidence>
<dbReference type="InterPro" id="IPR002220">
    <property type="entry name" value="DapA-like"/>
</dbReference>
<dbReference type="EMBL" id="RBWS01000009">
    <property type="protein sequence ID" value="RKO71221.1"/>
    <property type="molecule type" value="Genomic_DNA"/>
</dbReference>
<dbReference type="GO" id="GO:0016829">
    <property type="term" value="F:lyase activity"/>
    <property type="evidence" value="ECO:0007669"/>
    <property type="project" value="UniProtKB-KW"/>
</dbReference>
<keyword evidence="3 5" id="KW-0456">Lyase</keyword>
<dbReference type="Pfam" id="PF00701">
    <property type="entry name" value="DHDPS"/>
    <property type="match status" value="1"/>
</dbReference>
<dbReference type="AlphaFoldDB" id="A0A420VXX5"/>
<name>A0A420VXX5_9SPHI</name>
<dbReference type="OrthoDB" id="9778880at2"/>
<evidence type="ECO:0000313" key="9">
    <source>
        <dbReference type="Proteomes" id="UP000282423"/>
    </source>
</evidence>
<dbReference type="PIRSF" id="PIRSF001365">
    <property type="entry name" value="DHDPS"/>
    <property type="match status" value="1"/>
</dbReference>
<keyword evidence="4" id="KW-0119">Carbohydrate metabolism</keyword>
<dbReference type="Gene3D" id="3.20.20.70">
    <property type="entry name" value="Aldolase class I"/>
    <property type="match status" value="1"/>
</dbReference>
<dbReference type="SUPFAM" id="SSF51569">
    <property type="entry name" value="Aldolase"/>
    <property type="match status" value="1"/>
</dbReference>
<comment type="similarity">
    <text evidence="5">Belongs to the DapA family.</text>
</comment>
<comment type="caution">
    <text evidence="8">The sequence shown here is derived from an EMBL/GenBank/DDBJ whole genome shotgun (WGS) entry which is preliminary data.</text>
</comment>
<evidence type="ECO:0000256" key="7">
    <source>
        <dbReference type="PIRSR" id="PIRSR001365-2"/>
    </source>
</evidence>
<feature type="binding site" evidence="7">
    <location>
        <position position="212"/>
    </location>
    <ligand>
        <name>pyruvate</name>
        <dbReference type="ChEBI" id="CHEBI:15361"/>
    </ligand>
</feature>
<evidence type="ECO:0000256" key="4">
    <source>
        <dbReference type="ARBA" id="ARBA00023277"/>
    </source>
</evidence>
<evidence type="ECO:0000256" key="3">
    <source>
        <dbReference type="ARBA" id="ARBA00023239"/>
    </source>
</evidence>
<dbReference type="Proteomes" id="UP000282423">
    <property type="component" value="Unassembled WGS sequence"/>
</dbReference>
<gene>
    <name evidence="8" type="ORF">D7322_13795</name>
</gene>
<dbReference type="SMART" id="SM01130">
    <property type="entry name" value="DHDPS"/>
    <property type="match status" value="1"/>
</dbReference>